<keyword evidence="2" id="KW-0560">Oxidoreductase</keyword>
<gene>
    <name evidence="3" type="ORF">GPM918_LOCUS12646</name>
    <name evidence="4" type="ORF">SRO942_LOCUS12646</name>
</gene>
<dbReference type="InterPro" id="IPR002347">
    <property type="entry name" value="SDR_fam"/>
</dbReference>
<dbReference type="GO" id="GO:0016491">
    <property type="term" value="F:oxidoreductase activity"/>
    <property type="evidence" value="ECO:0007669"/>
    <property type="project" value="UniProtKB-KW"/>
</dbReference>
<dbReference type="SUPFAM" id="SSF51735">
    <property type="entry name" value="NAD(P)-binding Rossmann-fold domains"/>
    <property type="match status" value="1"/>
</dbReference>
<dbReference type="CDD" id="cd05327">
    <property type="entry name" value="retinol-DH_like_SDR_c_like"/>
    <property type="match status" value="1"/>
</dbReference>
<name>A0A814F700_9BILA</name>
<dbReference type="Gene3D" id="3.40.50.720">
    <property type="entry name" value="NAD(P)-binding Rossmann-like Domain"/>
    <property type="match status" value="1"/>
</dbReference>
<evidence type="ECO:0000256" key="2">
    <source>
        <dbReference type="ARBA" id="ARBA00023002"/>
    </source>
</evidence>
<evidence type="ECO:0000313" key="5">
    <source>
        <dbReference type="Proteomes" id="UP000663829"/>
    </source>
</evidence>
<dbReference type="Pfam" id="PF00106">
    <property type="entry name" value="adh_short"/>
    <property type="match status" value="1"/>
</dbReference>
<evidence type="ECO:0000313" key="3">
    <source>
        <dbReference type="EMBL" id="CAF0978967.1"/>
    </source>
</evidence>
<dbReference type="PRINTS" id="PR00081">
    <property type="entry name" value="GDHRDH"/>
</dbReference>
<evidence type="ECO:0000313" key="4">
    <source>
        <dbReference type="EMBL" id="CAF3751685.1"/>
    </source>
</evidence>
<dbReference type="OrthoDB" id="66881at2759"/>
<protein>
    <submittedName>
        <fullName evidence="3">Uncharacterized protein</fullName>
    </submittedName>
</protein>
<dbReference type="InterPro" id="IPR036291">
    <property type="entry name" value="NAD(P)-bd_dom_sf"/>
</dbReference>
<dbReference type="EMBL" id="CAJOBC010002795">
    <property type="protein sequence ID" value="CAF3751685.1"/>
    <property type="molecule type" value="Genomic_DNA"/>
</dbReference>
<keyword evidence="5" id="KW-1185">Reference proteome</keyword>
<accession>A0A814F700</accession>
<organism evidence="3 5">
    <name type="scientific">Didymodactylos carnosus</name>
    <dbReference type="NCBI Taxonomy" id="1234261"/>
    <lineage>
        <taxon>Eukaryota</taxon>
        <taxon>Metazoa</taxon>
        <taxon>Spiralia</taxon>
        <taxon>Gnathifera</taxon>
        <taxon>Rotifera</taxon>
        <taxon>Eurotatoria</taxon>
        <taxon>Bdelloidea</taxon>
        <taxon>Philodinida</taxon>
        <taxon>Philodinidae</taxon>
        <taxon>Didymodactylos</taxon>
    </lineage>
</organism>
<comment type="caution">
    <text evidence="3">The sequence shown here is derived from an EMBL/GenBank/DDBJ whole genome shotgun (WGS) entry which is preliminary data.</text>
</comment>
<proteinExistence type="inferred from homology"/>
<evidence type="ECO:0000256" key="1">
    <source>
        <dbReference type="ARBA" id="ARBA00006484"/>
    </source>
</evidence>
<dbReference type="AlphaFoldDB" id="A0A814F700"/>
<dbReference type="Proteomes" id="UP000681722">
    <property type="component" value="Unassembled WGS sequence"/>
</dbReference>
<dbReference type="Proteomes" id="UP000663829">
    <property type="component" value="Unassembled WGS sequence"/>
</dbReference>
<dbReference type="PANTHER" id="PTHR24320">
    <property type="entry name" value="RETINOL DEHYDROGENASE"/>
    <property type="match status" value="1"/>
</dbReference>
<comment type="similarity">
    <text evidence="1">Belongs to the short-chain dehydrogenases/reductases (SDR) family.</text>
</comment>
<dbReference type="PANTHER" id="PTHR24320:SF148">
    <property type="entry name" value="NAD(P)-BINDING ROSSMANN-FOLD SUPERFAMILY PROTEIN"/>
    <property type="match status" value="1"/>
</dbReference>
<dbReference type="EMBL" id="CAJNOQ010002795">
    <property type="protein sequence ID" value="CAF0978967.1"/>
    <property type="molecule type" value="Genomic_DNA"/>
</dbReference>
<sequence>MPQYSFNDIPRVEGVKVAIITGSNEGIGRITTRELVRKGWHVIMACRNEEKAQAAIQAIRAQIGVVDNDNLKLDFIQLDLASYESVRNFVDQFHQRHLPLHLLINNGGVMMPPFGLTKDGEELQFGTNHLGHFLLANLLLDDLKQNVPSRIVVLSSRAHLRHPGIEFVDERRNQPYPDTGIVTYRARAATYGQSKLANMMFCKELAERLGSESKVYCNGIHPGVIKTELFRHLHPGITTRIMSPFMRTVENGSMTTLYVATHPDIETQNIHGAYFVPSKHIPAPYIRPAEVAPNPVVLDKNARERLWELSKRLTGLTNTI</sequence>
<reference evidence="3" key="1">
    <citation type="submission" date="2021-02" db="EMBL/GenBank/DDBJ databases">
        <authorList>
            <person name="Nowell W R."/>
        </authorList>
    </citation>
    <scope>NUCLEOTIDE SEQUENCE</scope>
</reference>